<organism evidence="2 3">
    <name type="scientific">Luteimonas terrae</name>
    <dbReference type="NCBI Taxonomy" id="1530191"/>
    <lineage>
        <taxon>Bacteria</taxon>
        <taxon>Pseudomonadati</taxon>
        <taxon>Pseudomonadota</taxon>
        <taxon>Gammaproteobacteria</taxon>
        <taxon>Lysobacterales</taxon>
        <taxon>Lysobacteraceae</taxon>
        <taxon>Luteimonas</taxon>
    </lineage>
</organism>
<dbReference type="EMBL" id="SMTG01000002">
    <property type="protein sequence ID" value="TDK32698.1"/>
    <property type="molecule type" value="Genomic_DNA"/>
</dbReference>
<keyword evidence="2" id="KW-0378">Hydrolase</keyword>
<comment type="caution">
    <text evidence="2">The sequence shown here is derived from an EMBL/GenBank/DDBJ whole genome shotgun (WGS) entry which is preliminary data.</text>
</comment>
<proteinExistence type="predicted"/>
<reference evidence="2 3" key="1">
    <citation type="submission" date="2019-03" db="EMBL/GenBank/DDBJ databases">
        <title>Luteimonas zhaokaii sp.nov., isolated from the rectal contents of Plateau pika in Yushu, Qinghai Province, China.</title>
        <authorList>
            <person name="Zhang G."/>
        </authorList>
    </citation>
    <scope>NUCLEOTIDE SEQUENCE [LARGE SCALE GENOMIC DNA]</scope>
    <source>
        <strain evidence="2 3">THG-MD21</strain>
    </source>
</reference>
<accession>A0A4R5UBU1</accession>
<keyword evidence="3" id="KW-1185">Reference proteome</keyword>
<dbReference type="SUPFAM" id="SSF53474">
    <property type="entry name" value="alpha/beta-Hydrolases"/>
    <property type="match status" value="1"/>
</dbReference>
<dbReference type="GO" id="GO:0016787">
    <property type="term" value="F:hydrolase activity"/>
    <property type="evidence" value="ECO:0007669"/>
    <property type="project" value="UniProtKB-KW"/>
</dbReference>
<dbReference type="PANTHER" id="PTHR46623">
    <property type="entry name" value="CARBOXYMETHYLENEBUTENOLIDASE-RELATED"/>
    <property type="match status" value="1"/>
</dbReference>
<feature type="domain" description="Dienelactone hydrolase" evidence="1">
    <location>
        <begin position="27"/>
        <end position="221"/>
    </location>
</feature>
<protein>
    <submittedName>
        <fullName evidence="2">Dienelactone hydrolase family protein</fullName>
    </submittedName>
</protein>
<dbReference type="Pfam" id="PF01738">
    <property type="entry name" value="DLH"/>
    <property type="match status" value="1"/>
</dbReference>
<dbReference type="RefSeq" id="WP_133392259.1">
    <property type="nucleotide sequence ID" value="NZ_SMTG01000002.1"/>
</dbReference>
<name>A0A4R5UBU1_9GAMM</name>
<dbReference type="PANTHER" id="PTHR46623:SF6">
    <property type="entry name" value="ALPHA_BETA-HYDROLASES SUPERFAMILY PROTEIN"/>
    <property type="match status" value="1"/>
</dbReference>
<dbReference type="AlphaFoldDB" id="A0A4R5UBU1"/>
<sequence length="229" mass="23975">MGRDVILATPAGPVNAWRADPPHGAAALGAIVVIQEIFGVNAHIRSVVDGYAAAGYAAIAPALFDPIARNVELSYDADGFAQGRALVESLGTDRAIGILRACRDVLQTEGHRGIGVVGFCWGGTLAFLANTRLGLPAVSYYGARTVPVLDEPLQAPMLFQFGAQDGSISADDIAEHRARQPDATVLVHPGGHGFNRDVDPAHYDADSANAARRATLAFLDAALRQDATP</sequence>
<dbReference type="InterPro" id="IPR002925">
    <property type="entry name" value="Dienelactn_hydro"/>
</dbReference>
<gene>
    <name evidence="2" type="ORF">E2F49_01090</name>
</gene>
<dbReference type="Proteomes" id="UP000295543">
    <property type="component" value="Unassembled WGS sequence"/>
</dbReference>
<evidence type="ECO:0000313" key="2">
    <source>
        <dbReference type="EMBL" id="TDK32698.1"/>
    </source>
</evidence>
<evidence type="ECO:0000313" key="3">
    <source>
        <dbReference type="Proteomes" id="UP000295543"/>
    </source>
</evidence>
<dbReference type="InterPro" id="IPR051049">
    <property type="entry name" value="Dienelactone_hydrolase-like"/>
</dbReference>
<evidence type="ECO:0000259" key="1">
    <source>
        <dbReference type="Pfam" id="PF01738"/>
    </source>
</evidence>
<dbReference type="OrthoDB" id="9787933at2"/>
<dbReference type="Gene3D" id="3.40.50.1820">
    <property type="entry name" value="alpha/beta hydrolase"/>
    <property type="match status" value="1"/>
</dbReference>
<dbReference type="InterPro" id="IPR029058">
    <property type="entry name" value="AB_hydrolase_fold"/>
</dbReference>